<feature type="domain" description="Glycosyl hydrolase 94 catalytic" evidence="4">
    <location>
        <begin position="701"/>
        <end position="808"/>
    </location>
</feature>
<comment type="caution">
    <text evidence="7">The sequence shown here is derived from an EMBL/GenBank/DDBJ whole genome shotgun (WGS) entry which is preliminary data.</text>
</comment>
<dbReference type="GO" id="GO:0005975">
    <property type="term" value="P:carbohydrate metabolic process"/>
    <property type="evidence" value="ECO:0007669"/>
    <property type="project" value="InterPro"/>
</dbReference>
<gene>
    <name evidence="7" type="ORF">Raf01_86320</name>
</gene>
<dbReference type="InterPro" id="IPR008928">
    <property type="entry name" value="6-hairpin_glycosidase_sf"/>
</dbReference>
<feature type="region of interest" description="Disordered" evidence="3">
    <location>
        <begin position="271"/>
        <end position="296"/>
    </location>
</feature>
<dbReference type="PROSITE" id="PS51257">
    <property type="entry name" value="PROKAR_LIPOPROTEIN"/>
    <property type="match status" value="1"/>
</dbReference>
<evidence type="ECO:0000259" key="6">
    <source>
        <dbReference type="Pfam" id="PF21958"/>
    </source>
</evidence>
<dbReference type="Gene3D" id="2.70.98.40">
    <property type="entry name" value="Glycoside hydrolase, family 65, N-terminal domain"/>
    <property type="match status" value="1"/>
</dbReference>
<evidence type="ECO:0000256" key="2">
    <source>
        <dbReference type="ARBA" id="ARBA00022679"/>
    </source>
</evidence>
<name>A0A8J3QZZ5_9ACTN</name>
<keyword evidence="1" id="KW-0328">Glycosyltransferase</keyword>
<dbReference type="Gene3D" id="1.50.10.10">
    <property type="match status" value="1"/>
</dbReference>
<dbReference type="Pfam" id="PF21250">
    <property type="entry name" value="SOGP_2nd"/>
    <property type="match status" value="1"/>
</dbReference>
<dbReference type="PANTHER" id="PTHR37469">
    <property type="entry name" value="CELLOBIONIC ACID PHOSPHORYLASE-RELATED"/>
    <property type="match status" value="1"/>
</dbReference>
<keyword evidence="2" id="KW-0808">Transferase</keyword>
<dbReference type="InterPro" id="IPR037018">
    <property type="entry name" value="GH65_N"/>
</dbReference>
<sequence length="1137" mass="121656">MTATKTPRGAANSLSSPSGMTASFTAAGCLSTLEVDGVWLLMYPATQLEPGPANLWLRRHAAGGVEWTPLLGPASPSTVAWSALGPRLSGSWRGLSYTVRFRLASRTPAWFWAVTLTNDGSAPAAVDLVLTHDPALAPGSAVRTNEYYVAQYLDLSPVVVAGLGTTLAARQNMPGSCSPWLMVGAPHGDAWASDALQLRATPGGFPALDRPRLLSERLQHEHPTLALQRATAMLPPGGQLTTQFFGVYLSDHPEATGPADARWAWHALAQPEARDGDEPPPTPRASAGENASALTPEPGRAAVATVFAPVRPLAVRDLGDDELTSLGGRARTHLEMDGATVLSFFAEDGGHVVTAAKEQRVLRPHGHILRTGAALLPDSAALTSTVWMRGVFHSHVTRGHVGRWPLLSPRRGYLDLQAGHGLRVFLAGAGRPGRWELLDLPSAFLMHPDHCVWRYAAVDGLVVQLTARAPSHANELGLEVEVLAGPPREMLVALHIPPTEVGGDGPSGVRVLRAASSVGVQVPGQACLRIGWDPALRVTSTTDEPLFDDGEGRDTGWVCLRVSPSRQWSMTLSADEPGPSNGPPAPPVGDAATFWRRLGGAVVVAAPGSSPLHDEVARLQAIIPWYAQNALIHYLSPRGLEQYSGGGWGTRDVCQGPVALLTTLGRTDVLRELLLRVTGAQHERGDWPQAFEFLPPAPHAGQDDSHGDVVFWPLLAIGDYLQATADATLVHEEIPFAGDAGPTAPCRIGEHIRRALDHIDAHRILDTPFSAYGRGDWNDAMQPATLGMGEHLASVWTAVLQVQALRSLSTGLRGCAAAPDQARRAAELAGRTETALQDLLRTRALLPGYLMFRDDGTAEPLVHPDDTVTGMRYGILPWIHAISADLLSPRQAQDHLAALREKLLGPDGARLFDRPARYAGGPMTTFRRAEAASFWGREIGLMYTHAHLRYAEALARVGDGPGLLTALSLAHPVGITDRVPLARRRQSTCYFSSSDGAFPDRYQAAARYHELMAGQVGFEGGWRVYSSGPGLFLRLLVECLLGVRCRGDALELDPVLDPRLDGLRAQVTIDGGERLRLAFRVGRTGAGVRRVSVADRALVSSPLSNRYRAPGVRVSRVGVRELLAGAGDAAELTVETA</sequence>
<dbReference type="InterPro" id="IPR048771">
    <property type="entry name" value="SOGP_2nd"/>
</dbReference>
<dbReference type="Pfam" id="PF21958">
    <property type="entry name" value="SOGP_N"/>
    <property type="match status" value="1"/>
</dbReference>
<protein>
    <submittedName>
        <fullName evidence="7">Cellobiose phosphorylase</fullName>
    </submittedName>
</protein>
<dbReference type="InterPro" id="IPR052047">
    <property type="entry name" value="GH94_Enzymes"/>
</dbReference>
<evidence type="ECO:0000259" key="4">
    <source>
        <dbReference type="Pfam" id="PF17167"/>
    </source>
</evidence>
<evidence type="ECO:0000313" key="7">
    <source>
        <dbReference type="EMBL" id="GIH20460.1"/>
    </source>
</evidence>
<accession>A0A8J3QZZ5</accession>
<keyword evidence="8" id="KW-1185">Reference proteome</keyword>
<dbReference type="GO" id="GO:0016757">
    <property type="term" value="F:glycosyltransferase activity"/>
    <property type="evidence" value="ECO:0007669"/>
    <property type="project" value="UniProtKB-KW"/>
</dbReference>
<dbReference type="Pfam" id="PF17167">
    <property type="entry name" value="Glyco_hydro_94"/>
    <property type="match status" value="1"/>
</dbReference>
<feature type="domain" description="Glycoside phosphorylase super sandwich" evidence="5">
    <location>
        <begin position="331"/>
        <end position="492"/>
    </location>
</feature>
<dbReference type="InterPro" id="IPR012341">
    <property type="entry name" value="6hp_glycosidase-like_sf"/>
</dbReference>
<dbReference type="EMBL" id="BONZ01000097">
    <property type="protein sequence ID" value="GIH20460.1"/>
    <property type="molecule type" value="Genomic_DNA"/>
</dbReference>
<feature type="domain" description="SOGP N-terminal" evidence="6">
    <location>
        <begin position="23"/>
        <end position="246"/>
    </location>
</feature>
<organism evidence="7 8">
    <name type="scientific">Rugosimonospora africana</name>
    <dbReference type="NCBI Taxonomy" id="556532"/>
    <lineage>
        <taxon>Bacteria</taxon>
        <taxon>Bacillati</taxon>
        <taxon>Actinomycetota</taxon>
        <taxon>Actinomycetes</taxon>
        <taxon>Micromonosporales</taxon>
        <taxon>Micromonosporaceae</taxon>
        <taxon>Rugosimonospora</taxon>
    </lineage>
</organism>
<evidence type="ECO:0000256" key="3">
    <source>
        <dbReference type="SAM" id="MobiDB-lite"/>
    </source>
</evidence>
<evidence type="ECO:0000313" key="8">
    <source>
        <dbReference type="Proteomes" id="UP000642748"/>
    </source>
</evidence>
<dbReference type="InterPro" id="IPR053831">
    <property type="entry name" value="SOGP_N"/>
</dbReference>
<reference evidence="7" key="1">
    <citation type="submission" date="2021-01" db="EMBL/GenBank/DDBJ databases">
        <title>Whole genome shotgun sequence of Rugosimonospora africana NBRC 104875.</title>
        <authorList>
            <person name="Komaki H."/>
            <person name="Tamura T."/>
        </authorList>
    </citation>
    <scope>NUCLEOTIDE SEQUENCE</scope>
    <source>
        <strain evidence="7">NBRC 104875</strain>
    </source>
</reference>
<evidence type="ECO:0000256" key="1">
    <source>
        <dbReference type="ARBA" id="ARBA00022676"/>
    </source>
</evidence>
<dbReference type="RefSeq" id="WP_203923888.1">
    <property type="nucleotide sequence ID" value="NZ_BONZ01000097.1"/>
</dbReference>
<dbReference type="InterPro" id="IPR033432">
    <property type="entry name" value="GH94_catalytic"/>
</dbReference>
<dbReference type="Proteomes" id="UP000642748">
    <property type="component" value="Unassembled WGS sequence"/>
</dbReference>
<dbReference type="AlphaFoldDB" id="A0A8J3QZZ5"/>
<dbReference type="PANTHER" id="PTHR37469:SF2">
    <property type="entry name" value="CELLOBIONIC ACID PHOSPHORYLASE"/>
    <property type="match status" value="1"/>
</dbReference>
<evidence type="ECO:0000259" key="5">
    <source>
        <dbReference type="Pfam" id="PF21250"/>
    </source>
</evidence>
<proteinExistence type="predicted"/>
<dbReference type="SUPFAM" id="SSF48208">
    <property type="entry name" value="Six-hairpin glycosidases"/>
    <property type="match status" value="1"/>
</dbReference>